<evidence type="ECO:0000313" key="2">
    <source>
        <dbReference type="Proteomes" id="UP001214638"/>
    </source>
</evidence>
<dbReference type="GeneID" id="94335857"/>
<reference evidence="1" key="1">
    <citation type="journal article" date="2023" name="Nat. Microbiol.">
        <title>Babesia duncani multi-omics identifies virulence factors and drug targets.</title>
        <authorList>
            <person name="Singh P."/>
            <person name="Lonardi S."/>
            <person name="Liang Q."/>
            <person name="Vydyam P."/>
            <person name="Khabirova E."/>
            <person name="Fang T."/>
            <person name="Gihaz S."/>
            <person name="Thekkiniath J."/>
            <person name="Munshi M."/>
            <person name="Abel S."/>
            <person name="Ciampossin L."/>
            <person name="Batugedara G."/>
            <person name="Gupta M."/>
            <person name="Lu X.M."/>
            <person name="Lenz T."/>
            <person name="Chakravarty S."/>
            <person name="Cornillot E."/>
            <person name="Hu Y."/>
            <person name="Ma W."/>
            <person name="Gonzalez L.M."/>
            <person name="Sanchez S."/>
            <person name="Estrada K."/>
            <person name="Sanchez-Flores A."/>
            <person name="Montero E."/>
            <person name="Harb O.S."/>
            <person name="Le Roch K.G."/>
            <person name="Mamoun C.B."/>
        </authorList>
    </citation>
    <scope>NUCLEOTIDE SEQUENCE</scope>
    <source>
        <strain evidence="1">WA1</strain>
    </source>
</reference>
<keyword evidence="2" id="KW-1185">Reference proteome</keyword>
<dbReference type="AlphaFoldDB" id="A0AAD9UNY7"/>
<dbReference type="EMBL" id="JALLKP010000002">
    <property type="protein sequence ID" value="KAK2196317.1"/>
    <property type="molecule type" value="Genomic_DNA"/>
</dbReference>
<proteinExistence type="predicted"/>
<evidence type="ECO:0000313" key="1">
    <source>
        <dbReference type="EMBL" id="KAK2196317.1"/>
    </source>
</evidence>
<dbReference type="RefSeq" id="XP_067803159.1">
    <property type="nucleotide sequence ID" value="XM_067946595.1"/>
</dbReference>
<organism evidence="1 2">
    <name type="scientific">Babesia duncani</name>
    <dbReference type="NCBI Taxonomy" id="323732"/>
    <lineage>
        <taxon>Eukaryota</taxon>
        <taxon>Sar</taxon>
        <taxon>Alveolata</taxon>
        <taxon>Apicomplexa</taxon>
        <taxon>Aconoidasida</taxon>
        <taxon>Piroplasmida</taxon>
        <taxon>Babesiidae</taxon>
        <taxon>Babesia</taxon>
    </lineage>
</organism>
<dbReference type="KEGG" id="bdw:94335857"/>
<accession>A0AAD9UNY7</accession>
<protein>
    <submittedName>
        <fullName evidence="1">Uncharacterized protein</fullName>
    </submittedName>
</protein>
<dbReference type="Proteomes" id="UP001214638">
    <property type="component" value="Unassembled WGS sequence"/>
</dbReference>
<name>A0AAD9UNY7_9APIC</name>
<gene>
    <name evidence="1" type="ORF">BdWA1_001559</name>
</gene>
<comment type="caution">
    <text evidence="1">The sequence shown here is derived from an EMBL/GenBank/DDBJ whole genome shotgun (WGS) entry which is preliminary data.</text>
</comment>
<sequence>MYKNNEQQQPQTPITWGTWGNKLKSRISKKNRINHKKSILNFCTFHKLDVYIQLGQKSQWHKHVVTLTLHKGKISLFTCMALLGAFSGHLECGIPYKIN</sequence>